<feature type="non-terminal residue" evidence="1">
    <location>
        <position position="1"/>
    </location>
</feature>
<gene>
    <name evidence="1" type="ORF">MSPICULIGERA_LOCUS22211</name>
</gene>
<evidence type="ECO:0000313" key="2">
    <source>
        <dbReference type="Proteomes" id="UP001177023"/>
    </source>
</evidence>
<sequence>MKTAQSRRLGGAERPVIAAPAPRHPLARENLEGARAVMRRLEEHHAAQKIELGYAITLLEKQLETHEKLPGTLQNLQLQIDSHEAQLADGYRTREWRVGTVHQALE</sequence>
<dbReference type="AlphaFoldDB" id="A0AA36GAP1"/>
<organism evidence="1 2">
    <name type="scientific">Mesorhabditis spiculigera</name>
    <dbReference type="NCBI Taxonomy" id="96644"/>
    <lineage>
        <taxon>Eukaryota</taxon>
        <taxon>Metazoa</taxon>
        <taxon>Ecdysozoa</taxon>
        <taxon>Nematoda</taxon>
        <taxon>Chromadorea</taxon>
        <taxon>Rhabditida</taxon>
        <taxon>Rhabditina</taxon>
        <taxon>Rhabditomorpha</taxon>
        <taxon>Rhabditoidea</taxon>
        <taxon>Rhabditidae</taxon>
        <taxon>Mesorhabditinae</taxon>
        <taxon>Mesorhabditis</taxon>
    </lineage>
</organism>
<reference evidence="1" key="1">
    <citation type="submission" date="2023-06" db="EMBL/GenBank/DDBJ databases">
        <authorList>
            <person name="Delattre M."/>
        </authorList>
    </citation>
    <scope>NUCLEOTIDE SEQUENCE</scope>
    <source>
        <strain evidence="1">AF72</strain>
    </source>
</reference>
<protein>
    <submittedName>
        <fullName evidence="1">Uncharacterized protein</fullName>
    </submittedName>
</protein>
<proteinExistence type="predicted"/>
<accession>A0AA36GAP1</accession>
<name>A0AA36GAP1_9BILA</name>
<evidence type="ECO:0000313" key="1">
    <source>
        <dbReference type="EMBL" id="CAJ0584149.1"/>
    </source>
</evidence>
<comment type="caution">
    <text evidence="1">The sequence shown here is derived from an EMBL/GenBank/DDBJ whole genome shotgun (WGS) entry which is preliminary data.</text>
</comment>
<dbReference type="EMBL" id="CATQJA010002686">
    <property type="protein sequence ID" value="CAJ0584149.1"/>
    <property type="molecule type" value="Genomic_DNA"/>
</dbReference>
<keyword evidence="2" id="KW-1185">Reference proteome</keyword>
<dbReference type="Proteomes" id="UP001177023">
    <property type="component" value="Unassembled WGS sequence"/>
</dbReference>